<dbReference type="GO" id="GO:0000160">
    <property type="term" value="P:phosphorelay signal transduction system"/>
    <property type="evidence" value="ECO:0007669"/>
    <property type="project" value="InterPro"/>
</dbReference>
<sequence>MSAITDNSIPTVLAVDDSPVMHGLVKQALGNDYRVLVTDNAVEALSLLYQEKVSILLLDVTMPEIDGLELCRTVRNLPQFQTLPIIMLTARDGAFEKVQGRLAGATEYLTKPFNPQTLSEVITQVLSGNA</sequence>
<protein>
    <submittedName>
        <fullName evidence="4">Response regulator</fullName>
    </submittedName>
</protein>
<dbReference type="RefSeq" id="WP_023069317.1">
    <property type="nucleotide sequence ID" value="NZ_AUZM01000098.1"/>
</dbReference>
<evidence type="ECO:0000256" key="1">
    <source>
        <dbReference type="ARBA" id="ARBA00022553"/>
    </source>
</evidence>
<dbReference type="Pfam" id="PF00072">
    <property type="entry name" value="Response_reg"/>
    <property type="match status" value="1"/>
</dbReference>
<comment type="caution">
    <text evidence="4">The sequence shown here is derived from an EMBL/GenBank/DDBJ whole genome shotgun (WGS) entry which is preliminary data.</text>
</comment>
<keyword evidence="5" id="KW-1185">Reference proteome</keyword>
<accession>U7Q9F8</accession>
<dbReference type="PROSITE" id="PS50110">
    <property type="entry name" value="RESPONSE_REGULATORY"/>
    <property type="match status" value="1"/>
</dbReference>
<dbReference type="Gene3D" id="3.40.50.2300">
    <property type="match status" value="1"/>
</dbReference>
<dbReference type="SUPFAM" id="SSF52172">
    <property type="entry name" value="CheY-like"/>
    <property type="match status" value="1"/>
</dbReference>
<dbReference type="OrthoDB" id="524459at2"/>
<dbReference type="InterPro" id="IPR011006">
    <property type="entry name" value="CheY-like_superfamily"/>
</dbReference>
<dbReference type="PANTHER" id="PTHR44591">
    <property type="entry name" value="STRESS RESPONSE REGULATOR PROTEIN 1"/>
    <property type="match status" value="1"/>
</dbReference>
<dbReference type="InterPro" id="IPR001789">
    <property type="entry name" value="Sig_transdc_resp-reg_receiver"/>
</dbReference>
<dbReference type="PANTHER" id="PTHR44591:SF23">
    <property type="entry name" value="CHEY SUBFAMILY"/>
    <property type="match status" value="1"/>
</dbReference>
<gene>
    <name evidence="4" type="ORF">M595_5627</name>
</gene>
<feature type="modified residue" description="4-aspartylphosphate" evidence="2">
    <location>
        <position position="59"/>
    </location>
</feature>
<dbReference type="Proteomes" id="UP000017127">
    <property type="component" value="Unassembled WGS sequence"/>
</dbReference>
<dbReference type="InterPro" id="IPR050595">
    <property type="entry name" value="Bact_response_regulator"/>
</dbReference>
<evidence type="ECO:0000313" key="5">
    <source>
        <dbReference type="Proteomes" id="UP000017127"/>
    </source>
</evidence>
<dbReference type="SMART" id="SM00448">
    <property type="entry name" value="REC"/>
    <property type="match status" value="1"/>
</dbReference>
<name>U7Q9F8_9CYAN</name>
<reference evidence="4 5" key="1">
    <citation type="journal article" date="2013" name="Front. Microbiol.">
        <title>Comparative genomic analyses of the cyanobacterium, Lyngbya aestuarii BL J, a powerful hydrogen producer.</title>
        <authorList>
            <person name="Kothari A."/>
            <person name="Vaughn M."/>
            <person name="Garcia-Pichel F."/>
        </authorList>
    </citation>
    <scope>NUCLEOTIDE SEQUENCE [LARGE SCALE GENOMIC DNA]</scope>
    <source>
        <strain evidence="4 5">BL J</strain>
    </source>
</reference>
<keyword evidence="1 2" id="KW-0597">Phosphoprotein</keyword>
<dbReference type="PATRIC" id="fig|1348334.3.peg.5408"/>
<proteinExistence type="predicted"/>
<organism evidence="4 5">
    <name type="scientific">Lyngbya aestuarii BL J</name>
    <dbReference type="NCBI Taxonomy" id="1348334"/>
    <lineage>
        <taxon>Bacteria</taxon>
        <taxon>Bacillati</taxon>
        <taxon>Cyanobacteriota</taxon>
        <taxon>Cyanophyceae</taxon>
        <taxon>Oscillatoriophycideae</taxon>
        <taxon>Oscillatoriales</taxon>
        <taxon>Microcoleaceae</taxon>
        <taxon>Lyngbya</taxon>
    </lineage>
</organism>
<evidence type="ECO:0000259" key="3">
    <source>
        <dbReference type="PROSITE" id="PS50110"/>
    </source>
</evidence>
<evidence type="ECO:0000313" key="4">
    <source>
        <dbReference type="EMBL" id="ERT04428.1"/>
    </source>
</evidence>
<evidence type="ECO:0000256" key="2">
    <source>
        <dbReference type="PROSITE-ProRule" id="PRU00169"/>
    </source>
</evidence>
<feature type="domain" description="Response regulatory" evidence="3">
    <location>
        <begin position="11"/>
        <end position="126"/>
    </location>
</feature>
<dbReference type="AlphaFoldDB" id="U7Q9F8"/>
<dbReference type="EMBL" id="AUZM01000098">
    <property type="protein sequence ID" value="ERT04428.1"/>
    <property type="molecule type" value="Genomic_DNA"/>
</dbReference>